<dbReference type="Gene3D" id="3.50.50.60">
    <property type="entry name" value="FAD/NAD(P)-binding domain"/>
    <property type="match status" value="1"/>
</dbReference>
<dbReference type="PRINTS" id="PR00420">
    <property type="entry name" value="RNGMNOXGNASE"/>
</dbReference>
<dbReference type="Proteomes" id="UP000726737">
    <property type="component" value="Unassembled WGS sequence"/>
</dbReference>
<dbReference type="SUPFAM" id="SSF51905">
    <property type="entry name" value="FAD/NAD(P)-binding domain"/>
    <property type="match status" value="1"/>
</dbReference>
<keyword evidence="3" id="KW-0274">FAD</keyword>
<sequence length="465" mass="52024">MPPIVKSTVIIVGAGIGGLTLAILLEQAQIPYTILKRSTDMRNLGSLLVLDPSVFPLFEQLYLLDEFMEITKPVRMGCIWNEKLEQLASVSYSDIEKRYGYFPRVVSRSNLYQLLLSRVPDNKIHRGKNVKSFETLPSSSVLGGVKVQCADNSEYHGDVLVGADGAYSSVRQHMYKHLREKNSTKSDTGKRDRVPPSFISIMGETRRDLKEGQYEFAKGLDATLGTVLGHSNNPYSWTVSNMHGNSICWIVTKHLKSSMHKTGGPIVESSEDASCSGGGTDVHSMIMEVRNFPVPFGKDTKTLGDLIDLTVLEDISRIMLEEKMSETWYSGRAVLLGDGAVLAIQDAAVLADVLFHLKNNSHEELTKAFSIYRDVRYPSIKQSFHISLQVSQLMEQTWINDLKLWLMGHMPKFVWNKVHDSMYADRPQVSFLPHVPVKGEIKLAVNKTLFEYTGRSKRGAHASAV</sequence>
<protein>
    <recommendedName>
        <fullName evidence="5">FAD-binding domain-containing protein</fullName>
    </recommendedName>
</protein>
<evidence type="ECO:0000313" key="7">
    <source>
        <dbReference type="Proteomes" id="UP000726737"/>
    </source>
</evidence>
<reference evidence="6" key="1">
    <citation type="journal article" date="2020" name="Fungal Divers.">
        <title>Resolving the Mortierellaceae phylogeny through synthesis of multi-gene phylogenetics and phylogenomics.</title>
        <authorList>
            <person name="Vandepol N."/>
            <person name="Liber J."/>
            <person name="Desiro A."/>
            <person name="Na H."/>
            <person name="Kennedy M."/>
            <person name="Barry K."/>
            <person name="Grigoriev I.V."/>
            <person name="Miller A.N."/>
            <person name="O'Donnell K."/>
            <person name="Stajich J.E."/>
            <person name="Bonito G."/>
        </authorList>
    </citation>
    <scope>NUCLEOTIDE SEQUENCE</scope>
    <source>
        <strain evidence="6">KOD948</strain>
    </source>
</reference>
<dbReference type="GO" id="GO:0004497">
    <property type="term" value="F:monooxygenase activity"/>
    <property type="evidence" value="ECO:0007669"/>
    <property type="project" value="InterPro"/>
</dbReference>
<name>A0A9P6TVY6_9FUNG</name>
<evidence type="ECO:0000256" key="1">
    <source>
        <dbReference type="ARBA" id="ARBA00007992"/>
    </source>
</evidence>
<comment type="caution">
    <text evidence="6">The sequence shown here is derived from an EMBL/GenBank/DDBJ whole genome shotgun (WGS) entry which is preliminary data.</text>
</comment>
<evidence type="ECO:0000259" key="5">
    <source>
        <dbReference type="Pfam" id="PF01494"/>
    </source>
</evidence>
<keyword evidence="2" id="KW-0285">Flavoprotein</keyword>
<dbReference type="AlphaFoldDB" id="A0A9P6TVY6"/>
<evidence type="ECO:0000313" key="6">
    <source>
        <dbReference type="EMBL" id="KAG0248302.1"/>
    </source>
</evidence>
<gene>
    <name evidence="6" type="ORF">BG011_000223</name>
</gene>
<organism evidence="6 7">
    <name type="scientific">Mortierella polycephala</name>
    <dbReference type="NCBI Taxonomy" id="41804"/>
    <lineage>
        <taxon>Eukaryota</taxon>
        <taxon>Fungi</taxon>
        <taxon>Fungi incertae sedis</taxon>
        <taxon>Mucoromycota</taxon>
        <taxon>Mortierellomycotina</taxon>
        <taxon>Mortierellomycetes</taxon>
        <taxon>Mortierellales</taxon>
        <taxon>Mortierellaceae</taxon>
        <taxon>Mortierella</taxon>
    </lineage>
</organism>
<dbReference type="InterPro" id="IPR002938">
    <property type="entry name" value="FAD-bd"/>
</dbReference>
<dbReference type="Pfam" id="PF01494">
    <property type="entry name" value="FAD_binding_3"/>
    <property type="match status" value="1"/>
</dbReference>
<dbReference type="PANTHER" id="PTHR47356:SF2">
    <property type="entry name" value="FAD-BINDING DOMAIN-CONTAINING PROTEIN-RELATED"/>
    <property type="match status" value="1"/>
</dbReference>
<dbReference type="OrthoDB" id="9993796at2759"/>
<dbReference type="InterPro" id="IPR050562">
    <property type="entry name" value="FAD_mOase_fung"/>
</dbReference>
<keyword evidence="4" id="KW-0560">Oxidoreductase</keyword>
<evidence type="ECO:0000256" key="2">
    <source>
        <dbReference type="ARBA" id="ARBA00022630"/>
    </source>
</evidence>
<dbReference type="PANTHER" id="PTHR47356">
    <property type="entry name" value="FAD-DEPENDENT MONOOXYGENASE ASQG-RELATED"/>
    <property type="match status" value="1"/>
</dbReference>
<accession>A0A9P6TVY6</accession>
<evidence type="ECO:0000256" key="3">
    <source>
        <dbReference type="ARBA" id="ARBA00022827"/>
    </source>
</evidence>
<evidence type="ECO:0000256" key="4">
    <source>
        <dbReference type="ARBA" id="ARBA00023002"/>
    </source>
</evidence>
<comment type="similarity">
    <text evidence="1">Belongs to the paxM FAD-dependent monooxygenase family.</text>
</comment>
<dbReference type="InterPro" id="IPR036188">
    <property type="entry name" value="FAD/NAD-bd_sf"/>
</dbReference>
<proteinExistence type="inferred from homology"/>
<feature type="domain" description="FAD-binding" evidence="5">
    <location>
        <begin position="7"/>
        <end position="177"/>
    </location>
</feature>
<keyword evidence="7" id="KW-1185">Reference proteome</keyword>
<dbReference type="GO" id="GO:0071949">
    <property type="term" value="F:FAD binding"/>
    <property type="evidence" value="ECO:0007669"/>
    <property type="project" value="InterPro"/>
</dbReference>
<dbReference type="EMBL" id="JAAAJA010001034">
    <property type="protein sequence ID" value="KAG0248302.1"/>
    <property type="molecule type" value="Genomic_DNA"/>
</dbReference>